<dbReference type="Proteomes" id="UP000221165">
    <property type="component" value="Unassembled WGS sequence"/>
</dbReference>
<keyword evidence="10" id="KW-1185">Reference proteome</keyword>
<evidence type="ECO:0000256" key="4">
    <source>
        <dbReference type="ARBA" id="ARBA00022552"/>
    </source>
</evidence>
<dbReference type="Pfam" id="PF04147">
    <property type="entry name" value="Nop14"/>
    <property type="match status" value="1"/>
</dbReference>
<dbReference type="GeneID" id="94425514"/>
<feature type="region of interest" description="Disordered" evidence="8">
    <location>
        <begin position="121"/>
        <end position="214"/>
    </location>
</feature>
<dbReference type="OrthoDB" id="441771at2759"/>
<feature type="region of interest" description="Disordered" evidence="8">
    <location>
        <begin position="888"/>
        <end position="974"/>
    </location>
</feature>
<gene>
    <name evidence="9" type="ORF">CSUI_002101</name>
</gene>
<evidence type="ECO:0000256" key="1">
    <source>
        <dbReference type="ARBA" id="ARBA00004604"/>
    </source>
</evidence>
<keyword evidence="3" id="KW-0690">Ribosome biogenesis</keyword>
<reference evidence="9 10" key="1">
    <citation type="journal article" date="2017" name="Int. J. Parasitol.">
        <title>The genome of the protozoan parasite Cystoisospora suis and a reverse vaccinology approach to identify vaccine candidates.</title>
        <authorList>
            <person name="Palmieri N."/>
            <person name="Shrestha A."/>
            <person name="Ruttkowski B."/>
            <person name="Beck T."/>
            <person name="Vogl C."/>
            <person name="Tomley F."/>
            <person name="Blake D.P."/>
            <person name="Joachim A."/>
        </authorList>
    </citation>
    <scope>NUCLEOTIDE SEQUENCE [LARGE SCALE GENOMIC DNA]</scope>
    <source>
        <strain evidence="9 10">Wien I</strain>
    </source>
</reference>
<feature type="compositionally biased region" description="Low complexity" evidence="8">
    <location>
        <begin position="350"/>
        <end position="364"/>
    </location>
</feature>
<feature type="coiled-coil region" evidence="7">
    <location>
        <begin position="1224"/>
        <end position="1251"/>
    </location>
</feature>
<organism evidence="9 10">
    <name type="scientific">Cystoisospora suis</name>
    <dbReference type="NCBI Taxonomy" id="483139"/>
    <lineage>
        <taxon>Eukaryota</taxon>
        <taxon>Sar</taxon>
        <taxon>Alveolata</taxon>
        <taxon>Apicomplexa</taxon>
        <taxon>Conoidasida</taxon>
        <taxon>Coccidia</taxon>
        <taxon>Eucoccidiorida</taxon>
        <taxon>Eimeriorina</taxon>
        <taxon>Sarcocystidae</taxon>
        <taxon>Cystoisospora</taxon>
    </lineage>
</organism>
<evidence type="ECO:0000256" key="2">
    <source>
        <dbReference type="ARBA" id="ARBA00007466"/>
    </source>
</evidence>
<feature type="compositionally biased region" description="Basic and acidic residues" evidence="8">
    <location>
        <begin position="450"/>
        <end position="465"/>
    </location>
</feature>
<dbReference type="GO" id="GO:0032040">
    <property type="term" value="C:small-subunit processome"/>
    <property type="evidence" value="ECO:0007669"/>
    <property type="project" value="InterPro"/>
</dbReference>
<keyword evidence="5" id="KW-0539">Nucleus</keyword>
<comment type="similarity">
    <text evidence="2">Belongs to the NOP14 family.</text>
</comment>
<feature type="compositionally biased region" description="Basic and acidic residues" evidence="8">
    <location>
        <begin position="551"/>
        <end position="593"/>
    </location>
</feature>
<evidence type="ECO:0000256" key="8">
    <source>
        <dbReference type="SAM" id="MobiDB-lite"/>
    </source>
</evidence>
<evidence type="ECO:0000256" key="3">
    <source>
        <dbReference type="ARBA" id="ARBA00022517"/>
    </source>
</evidence>
<feature type="compositionally biased region" description="Polar residues" evidence="8">
    <location>
        <begin position="528"/>
        <end position="544"/>
    </location>
</feature>
<evidence type="ECO:0000256" key="5">
    <source>
        <dbReference type="ARBA" id="ARBA00023242"/>
    </source>
</evidence>
<dbReference type="VEuPathDB" id="ToxoDB:CSUI_002101"/>
<evidence type="ECO:0000256" key="7">
    <source>
        <dbReference type="SAM" id="Coils"/>
    </source>
</evidence>
<feature type="compositionally biased region" description="Acidic residues" evidence="8">
    <location>
        <begin position="610"/>
        <end position="626"/>
    </location>
</feature>
<feature type="compositionally biased region" description="Acidic residues" evidence="8">
    <location>
        <begin position="498"/>
        <end position="510"/>
    </location>
</feature>
<feature type="compositionally biased region" description="Acidic residues" evidence="8">
    <location>
        <begin position="466"/>
        <end position="489"/>
    </location>
</feature>
<feature type="region of interest" description="Disordered" evidence="8">
    <location>
        <begin position="387"/>
        <end position="649"/>
    </location>
</feature>
<dbReference type="GO" id="GO:0030692">
    <property type="term" value="C:Noc4p-Nop14p complex"/>
    <property type="evidence" value="ECO:0007669"/>
    <property type="project" value="TreeGrafter"/>
</dbReference>
<feature type="compositionally biased region" description="Basic and acidic residues" evidence="8">
    <location>
        <begin position="387"/>
        <end position="427"/>
    </location>
</feature>
<comment type="function">
    <text evidence="6">Involved in nucleolar processing of pre-18S ribosomal RNA. Has a role in the nuclear export of 40S pre-ribosomal subunit to the cytoplasm.</text>
</comment>
<feature type="region of interest" description="Disordered" evidence="8">
    <location>
        <begin position="1"/>
        <end position="28"/>
    </location>
</feature>
<feature type="region of interest" description="Disordered" evidence="8">
    <location>
        <begin position="1297"/>
        <end position="1334"/>
    </location>
</feature>
<evidence type="ECO:0000256" key="6">
    <source>
        <dbReference type="ARBA" id="ARBA00024695"/>
    </source>
</evidence>
<evidence type="ECO:0000313" key="9">
    <source>
        <dbReference type="EMBL" id="PHJ24049.1"/>
    </source>
</evidence>
<feature type="compositionally biased region" description="Basic residues" evidence="8">
    <location>
        <begin position="1308"/>
        <end position="1318"/>
    </location>
</feature>
<comment type="caution">
    <text evidence="9">The sequence shown here is derived from an EMBL/GenBank/DDBJ whole genome shotgun (WGS) entry which is preliminary data.</text>
</comment>
<proteinExistence type="inferred from homology"/>
<feature type="region of interest" description="Disordered" evidence="8">
    <location>
        <begin position="783"/>
        <end position="804"/>
    </location>
</feature>
<feature type="compositionally biased region" description="Acidic residues" evidence="8">
    <location>
        <begin position="180"/>
        <end position="189"/>
    </location>
</feature>
<dbReference type="PANTHER" id="PTHR23183">
    <property type="entry name" value="NOP14"/>
    <property type="match status" value="1"/>
</dbReference>
<feature type="compositionally biased region" description="Basic and acidic residues" evidence="8">
    <location>
        <begin position="930"/>
        <end position="943"/>
    </location>
</feature>
<accession>A0A2C6L7T6</accession>
<protein>
    <submittedName>
        <fullName evidence="9">Nop14-like family protein</fullName>
    </submittedName>
</protein>
<evidence type="ECO:0000313" key="10">
    <source>
        <dbReference type="Proteomes" id="UP000221165"/>
    </source>
</evidence>
<dbReference type="RefSeq" id="XP_067925723.1">
    <property type="nucleotide sequence ID" value="XM_068062303.1"/>
</dbReference>
<sequence>MKMSKKRKEGGGGPSGGNSDARAGKVSRNAFEVLGNKKLRREVAGRKVKGSERNLVSSAEKDRKQRMKVLYNSVFDVAAGSSARSSDSFRDERWASSFGSVGEEDEKALLKRLRLLAKRREKERVQKGGRKKGFALADEDDDQGEGGLTHGGVPLAALGDTDLEDKDRDGLLGDNLTGELEGEGDDMEFPPDLFFKEGATSGQDGEGEERPKTRREIYREIIAHSKEARARLACEQRQQRLLLEKLDEDFSDLLVSRSDMFRPTKKQALEALMQKHVGGGGSETSQSREGKGIKQAAELKQSESPPSEPKTAVTTGKSTEAKNVVASGDISSTDCPLFLSSSPTDTPGCPSTSAPSSSVSAPSFATKKLAKQIALAADFDALAASLHFDRRLPGTDRLLSAEEAREKKKKELEKKEKERQERMLRGEEEQEEAATEGQEQAEGGDDEEEERHQHQEESEQERDTENSEDEDSEDEDSDGDDESSDEDKEAAEAKELLEESSSESEGDGDTDERRIENASHEGEAGENTCLSTRSGKEVSCSQEGFLSPEPASKEESRACERDREDEIHQTGEEKSADRLQPARENGRAGKGDRGMAVGSRAHGEKNQGGGEEDDEEEDDEFMDEEEKQARQWMRNGKGEETLTFKPQAPLTKEDARTLLGPYPLRSQWKLLHRLRVLLDSEGGTSSVSCAPRGGEPVKEQTFKALLGYALDAHISAASCGEGPSLVALWSSLSEHYLFFAQDHPEVLYSFFLPLLANIAARTWPATSLHEDLQHAFRFAPAVGGPTGDTTKTKESSSTGARAESATWIRDDTSLPYPLLSSGALSEGRSAHAKTSPPPTVADLAVIQLLFFLCPLTDYKHPLLSPSLLLLDFFASKLSAFPLFLTDNPTRPLRPGVKARSAQSAPLRVPELDPAEEDKASGGQSEGHSGSGEEHGDPEADRLRQNPLAGRPLGMKNRKVTGDDPATDAGGREEQVVGSALPPVLPLSRVAVALQVLSLQHQVQAASGRYMPSSFSLAIALLRTAIENLQERSIARAQRKSEKATAGARLCGTTDAKDILAETVDVVRVVEAVIATLRSQARELAEACSAGFVPLSHILLPAFPFLHESLLVAVTRTSSASGAAVLGKDPEGLAAVKKNAGRDEQDGGIPAVDCQLKSSPLFPLLEALRELWRACLSILSRPLVPLSLYHKAEKIGLTLLTPRYVEPSLLRRKCRTHAGRDDAGAVEAFEEIRREKRQANEMRRQVGRMLRRDAAFVQAAKGKADMHRKKRNADRQREILGILEQDQVEYKKLKTTGGTMDTSLAAYRPSKRTKKRRMAGNRQEGQSGKSPGAGR</sequence>
<feature type="region of interest" description="Disordered" evidence="8">
    <location>
        <begin position="271"/>
        <end position="364"/>
    </location>
</feature>
<feature type="compositionally biased region" description="Basic and acidic residues" evidence="8">
    <location>
        <begin position="511"/>
        <end position="523"/>
    </location>
</feature>
<dbReference type="PANTHER" id="PTHR23183:SF0">
    <property type="entry name" value="NUCLEOLAR PROTEIN 14"/>
    <property type="match status" value="1"/>
</dbReference>
<keyword evidence="7" id="KW-0175">Coiled coil</keyword>
<keyword evidence="4" id="KW-0698">rRNA processing</keyword>
<name>A0A2C6L7T6_9APIC</name>
<dbReference type="InterPro" id="IPR007276">
    <property type="entry name" value="Nop14"/>
</dbReference>
<feature type="compositionally biased region" description="Polar residues" evidence="8">
    <location>
        <begin position="329"/>
        <end position="345"/>
    </location>
</feature>
<dbReference type="GO" id="GO:0030490">
    <property type="term" value="P:maturation of SSU-rRNA"/>
    <property type="evidence" value="ECO:0007669"/>
    <property type="project" value="TreeGrafter"/>
</dbReference>
<comment type="subcellular location">
    <subcellularLocation>
        <location evidence="1">Nucleus</location>
        <location evidence="1">Nucleolus</location>
    </subcellularLocation>
</comment>
<dbReference type="EMBL" id="MIGC01000877">
    <property type="protein sequence ID" value="PHJ24049.1"/>
    <property type="molecule type" value="Genomic_DNA"/>
</dbReference>